<name>A0AA91Q1B8_CLALS</name>
<evidence type="ECO:0000313" key="17">
    <source>
        <dbReference type="EMBL" id="OVF09176.1"/>
    </source>
</evidence>
<proteinExistence type="inferred from homology"/>
<evidence type="ECO:0000256" key="12">
    <source>
        <dbReference type="ARBA" id="ARBA00029797"/>
    </source>
</evidence>
<keyword evidence="16" id="KW-0812">Transmembrane</keyword>
<comment type="function">
    <text evidence="14">Catalyzes the reduction of 3'-oxosphinganine (3-ketodihydrosphingosine/KDS) to sphinganine (dihydrosphingosine/DHS), the second step of de novo sphingolipid biosynthesis.</text>
</comment>
<gene>
    <name evidence="17" type="ORF">A9F13_06g03366</name>
</gene>
<dbReference type="KEGG" id="clus:A9F13_06g03366"/>
<comment type="caution">
    <text evidence="17">The sequence shown here is derived from an EMBL/GenBank/DDBJ whole genome shotgun (WGS) entry which is preliminary data.</text>
</comment>
<comment type="catalytic activity">
    <reaction evidence="15">
        <text>sphinganine + NADP(+) = 3-oxosphinganine + NADPH + H(+)</text>
        <dbReference type="Rhea" id="RHEA:22640"/>
        <dbReference type="ChEBI" id="CHEBI:15378"/>
        <dbReference type="ChEBI" id="CHEBI:57783"/>
        <dbReference type="ChEBI" id="CHEBI:57817"/>
        <dbReference type="ChEBI" id="CHEBI:58299"/>
        <dbReference type="ChEBI" id="CHEBI:58349"/>
        <dbReference type="EC" id="1.1.1.102"/>
    </reaction>
    <physiologicalReaction direction="right-to-left" evidence="15">
        <dbReference type="Rhea" id="RHEA:22642"/>
    </physiologicalReaction>
</comment>
<dbReference type="SUPFAM" id="SSF51735">
    <property type="entry name" value="NAD(P)-binding Rossmann-fold domains"/>
    <property type="match status" value="1"/>
</dbReference>
<comment type="pathway">
    <text evidence="3">Sphingolipid metabolism.</text>
</comment>
<dbReference type="CDD" id="cd08939">
    <property type="entry name" value="KDSR-like_SDR_c"/>
    <property type="match status" value="1"/>
</dbReference>
<dbReference type="Gene3D" id="3.40.50.720">
    <property type="entry name" value="NAD(P)-binding Rossmann-like Domain"/>
    <property type="match status" value="1"/>
</dbReference>
<dbReference type="Proteomes" id="UP000195602">
    <property type="component" value="Unassembled WGS sequence"/>
</dbReference>
<evidence type="ECO:0000256" key="8">
    <source>
        <dbReference type="ARBA" id="ARBA00023002"/>
    </source>
</evidence>
<dbReference type="GO" id="GO:0005789">
    <property type="term" value="C:endoplasmic reticulum membrane"/>
    <property type="evidence" value="ECO:0007669"/>
    <property type="project" value="TreeGrafter"/>
</dbReference>
<reference evidence="17 18" key="1">
    <citation type="submission" date="2017-04" db="EMBL/GenBank/DDBJ databases">
        <title>Draft genome of the yeast Clavispora lusitaniae type strain CBS 6936.</title>
        <authorList>
            <person name="Durrens P."/>
            <person name="Klopp C."/>
            <person name="Biteau N."/>
            <person name="Fitton-Ouhabi V."/>
            <person name="Dementhon K."/>
            <person name="Accoceberry I."/>
            <person name="Sherman D.J."/>
            <person name="Noel T."/>
        </authorList>
    </citation>
    <scope>NUCLEOTIDE SEQUENCE [LARGE SCALE GENOMIC DNA]</scope>
    <source>
        <strain evidence="17 18">CBS 6936</strain>
    </source>
</reference>
<comment type="subcellular location">
    <subcellularLocation>
        <location evidence="1">Endoplasmic reticulum</location>
    </subcellularLocation>
</comment>
<dbReference type="Pfam" id="PF00106">
    <property type="entry name" value="adh_short"/>
    <property type="match status" value="1"/>
</dbReference>
<comment type="similarity">
    <text evidence="4">Belongs to the short-chain dehydrogenases/reductases (SDR) family.</text>
</comment>
<evidence type="ECO:0000256" key="6">
    <source>
        <dbReference type="ARBA" id="ARBA00022857"/>
    </source>
</evidence>
<dbReference type="GO" id="GO:0030148">
    <property type="term" value="P:sphingolipid biosynthetic process"/>
    <property type="evidence" value="ECO:0007669"/>
    <property type="project" value="InterPro"/>
</dbReference>
<evidence type="ECO:0000256" key="3">
    <source>
        <dbReference type="ARBA" id="ARBA00004991"/>
    </source>
</evidence>
<evidence type="ECO:0000256" key="1">
    <source>
        <dbReference type="ARBA" id="ARBA00004240"/>
    </source>
</evidence>
<organism evidence="17 18">
    <name type="scientific">Clavispora lusitaniae</name>
    <name type="common">Candida lusitaniae</name>
    <dbReference type="NCBI Taxonomy" id="36911"/>
    <lineage>
        <taxon>Eukaryota</taxon>
        <taxon>Fungi</taxon>
        <taxon>Dikarya</taxon>
        <taxon>Ascomycota</taxon>
        <taxon>Saccharomycotina</taxon>
        <taxon>Pichiomycetes</taxon>
        <taxon>Metschnikowiaceae</taxon>
        <taxon>Clavispora</taxon>
    </lineage>
</organism>
<dbReference type="GO" id="GO:0047560">
    <property type="term" value="F:3-dehydrosphinganine reductase activity"/>
    <property type="evidence" value="ECO:0007669"/>
    <property type="project" value="UniProtKB-EC"/>
</dbReference>
<dbReference type="InterPro" id="IPR002347">
    <property type="entry name" value="SDR_fam"/>
</dbReference>
<evidence type="ECO:0000256" key="15">
    <source>
        <dbReference type="ARBA" id="ARBA00048930"/>
    </source>
</evidence>
<dbReference type="EC" id="1.1.1.102" evidence="10"/>
<evidence type="ECO:0000256" key="7">
    <source>
        <dbReference type="ARBA" id="ARBA00022919"/>
    </source>
</evidence>
<keyword evidence="9" id="KW-0443">Lipid metabolism</keyword>
<protein>
    <recommendedName>
        <fullName evidence="11">3-ketodihydrosphingosine reductase TSC10</fullName>
        <ecNumber evidence="10">1.1.1.102</ecNumber>
    </recommendedName>
    <alternativeName>
        <fullName evidence="13">3-dehydrosphinganine reductase</fullName>
    </alternativeName>
    <alternativeName>
        <fullName evidence="12">KDS reductase</fullName>
    </alternativeName>
</protein>
<dbReference type="InterPro" id="IPR036291">
    <property type="entry name" value="NAD(P)-bd_dom_sf"/>
</dbReference>
<evidence type="ECO:0000256" key="2">
    <source>
        <dbReference type="ARBA" id="ARBA00004760"/>
    </source>
</evidence>
<keyword evidence="8" id="KW-0560">Oxidoreductase</keyword>
<sequence>MYWSKSQFQPQGKVSLIIGASQGVGADLALRLYEKGGIVILVARTESKLKEQVNRIVKIAGEQTNSKGEKNIEYYVCDVANYDSCHQMWSNLIHSRNMDPDFIFCCAGTSVPKLFADLTGKELANGVNINYMTALNTVHAGFKSVVEKHKDLKPQEFKKRHIILFSSVLASYSFTGYAQYAPMKAALVSLSNLLRQEMGAFNYRVTCVYPGNFESEGYFEEEKTKPAITKKIEGASKPISSLHCCDIILDQLSKGYDSIYTDFIGWVLGCSSLNVNPRNWGLFQVIVAFIFSIIAPVAESIVSSDVKKFFQEKKEPSDEQSN</sequence>
<feature type="transmembrane region" description="Helical" evidence="16">
    <location>
        <begin position="162"/>
        <end position="180"/>
    </location>
</feature>
<keyword evidence="6" id="KW-0521">NADP</keyword>
<evidence type="ECO:0000256" key="13">
    <source>
        <dbReference type="ARBA" id="ARBA00032891"/>
    </source>
</evidence>
<dbReference type="PANTHER" id="PTHR43550:SF3">
    <property type="entry name" value="3-KETODIHYDROSPHINGOSINE REDUCTASE"/>
    <property type="match status" value="1"/>
</dbReference>
<evidence type="ECO:0000256" key="14">
    <source>
        <dbReference type="ARBA" id="ARBA00044737"/>
    </source>
</evidence>
<feature type="transmembrane region" description="Helical" evidence="16">
    <location>
        <begin position="281"/>
        <end position="302"/>
    </location>
</feature>
<evidence type="ECO:0000256" key="11">
    <source>
        <dbReference type="ARBA" id="ARBA00026241"/>
    </source>
</evidence>
<evidence type="ECO:0000256" key="9">
    <source>
        <dbReference type="ARBA" id="ARBA00023098"/>
    </source>
</evidence>
<accession>A0AA91Q1B8</accession>
<evidence type="ECO:0000256" key="4">
    <source>
        <dbReference type="ARBA" id="ARBA00006484"/>
    </source>
</evidence>
<evidence type="ECO:0000313" key="18">
    <source>
        <dbReference type="Proteomes" id="UP000195602"/>
    </source>
</evidence>
<dbReference type="InterPro" id="IPR045022">
    <property type="entry name" value="KDSR-like"/>
</dbReference>
<evidence type="ECO:0000256" key="16">
    <source>
        <dbReference type="SAM" id="Phobius"/>
    </source>
</evidence>
<keyword evidence="16" id="KW-0472">Membrane</keyword>
<keyword evidence="5" id="KW-0256">Endoplasmic reticulum</keyword>
<evidence type="ECO:0000256" key="5">
    <source>
        <dbReference type="ARBA" id="ARBA00022824"/>
    </source>
</evidence>
<dbReference type="EMBL" id="LYUB02000006">
    <property type="protein sequence ID" value="OVF09176.1"/>
    <property type="molecule type" value="Genomic_DNA"/>
</dbReference>
<dbReference type="PRINTS" id="PR00081">
    <property type="entry name" value="GDHRDH"/>
</dbReference>
<dbReference type="GO" id="GO:0006666">
    <property type="term" value="P:3-keto-sphinganine metabolic process"/>
    <property type="evidence" value="ECO:0007669"/>
    <property type="project" value="InterPro"/>
</dbReference>
<dbReference type="AlphaFoldDB" id="A0AA91Q1B8"/>
<comment type="pathway">
    <text evidence="2">Lipid metabolism; sphingolipid metabolism.</text>
</comment>
<evidence type="ECO:0000256" key="10">
    <source>
        <dbReference type="ARBA" id="ARBA00026112"/>
    </source>
</evidence>
<keyword evidence="7" id="KW-0746">Sphingolipid metabolism</keyword>
<keyword evidence="16" id="KW-1133">Transmembrane helix</keyword>
<dbReference type="PANTHER" id="PTHR43550">
    <property type="entry name" value="3-KETODIHYDROSPHINGOSINE REDUCTASE"/>
    <property type="match status" value="1"/>
</dbReference>